<evidence type="ECO:0000256" key="4">
    <source>
        <dbReference type="ARBA" id="ARBA00022692"/>
    </source>
</evidence>
<feature type="domain" description="Major facilitator superfamily (MFS) profile" evidence="8">
    <location>
        <begin position="14"/>
        <end position="400"/>
    </location>
</feature>
<gene>
    <name evidence="9" type="ORF">CBW65_23900</name>
</gene>
<organism evidence="9 10">
    <name type="scientific">Tumebacillus avium</name>
    <dbReference type="NCBI Taxonomy" id="1903704"/>
    <lineage>
        <taxon>Bacteria</taxon>
        <taxon>Bacillati</taxon>
        <taxon>Bacillota</taxon>
        <taxon>Bacilli</taxon>
        <taxon>Bacillales</taxon>
        <taxon>Alicyclobacillaceae</taxon>
        <taxon>Tumebacillus</taxon>
    </lineage>
</organism>
<dbReference type="Proteomes" id="UP000195437">
    <property type="component" value="Chromosome"/>
</dbReference>
<evidence type="ECO:0000256" key="1">
    <source>
        <dbReference type="ARBA" id="ARBA00004651"/>
    </source>
</evidence>
<feature type="transmembrane region" description="Helical" evidence="7">
    <location>
        <begin position="81"/>
        <end position="99"/>
    </location>
</feature>
<proteinExistence type="predicted"/>
<dbReference type="OrthoDB" id="9793283at2"/>
<dbReference type="InterPro" id="IPR036259">
    <property type="entry name" value="MFS_trans_sf"/>
</dbReference>
<dbReference type="GO" id="GO:0022857">
    <property type="term" value="F:transmembrane transporter activity"/>
    <property type="evidence" value="ECO:0007669"/>
    <property type="project" value="InterPro"/>
</dbReference>
<dbReference type="PROSITE" id="PS50850">
    <property type="entry name" value="MFS"/>
    <property type="match status" value="1"/>
</dbReference>
<protein>
    <submittedName>
        <fullName evidence="9">MFS transporter</fullName>
    </submittedName>
</protein>
<reference evidence="10" key="1">
    <citation type="submission" date="2017-05" db="EMBL/GenBank/DDBJ databases">
        <authorList>
            <person name="Sung H."/>
        </authorList>
    </citation>
    <scope>NUCLEOTIDE SEQUENCE [LARGE SCALE GENOMIC DNA]</scope>
    <source>
        <strain evidence="10">AR23208</strain>
    </source>
</reference>
<dbReference type="Gene3D" id="1.20.1250.20">
    <property type="entry name" value="MFS general substrate transporter like domains"/>
    <property type="match status" value="1"/>
</dbReference>
<feature type="transmembrane region" description="Helical" evidence="7">
    <location>
        <begin position="168"/>
        <end position="185"/>
    </location>
</feature>
<dbReference type="PROSITE" id="PS00216">
    <property type="entry name" value="SUGAR_TRANSPORT_1"/>
    <property type="match status" value="1"/>
</dbReference>
<feature type="transmembrane region" description="Helical" evidence="7">
    <location>
        <begin position="105"/>
        <end position="127"/>
    </location>
</feature>
<dbReference type="SUPFAM" id="SSF103473">
    <property type="entry name" value="MFS general substrate transporter"/>
    <property type="match status" value="1"/>
</dbReference>
<accession>A0A1Y0ITG0</accession>
<dbReference type="Pfam" id="PF07690">
    <property type="entry name" value="MFS_1"/>
    <property type="match status" value="1"/>
</dbReference>
<evidence type="ECO:0000256" key="5">
    <source>
        <dbReference type="ARBA" id="ARBA00022989"/>
    </source>
</evidence>
<evidence type="ECO:0000256" key="3">
    <source>
        <dbReference type="ARBA" id="ARBA00022475"/>
    </source>
</evidence>
<name>A0A1Y0ITG0_9BACL</name>
<keyword evidence="10" id="KW-1185">Reference proteome</keyword>
<feature type="transmembrane region" description="Helical" evidence="7">
    <location>
        <begin position="139"/>
        <end position="162"/>
    </location>
</feature>
<dbReference type="InterPro" id="IPR020846">
    <property type="entry name" value="MFS_dom"/>
</dbReference>
<feature type="transmembrane region" description="Helical" evidence="7">
    <location>
        <begin position="48"/>
        <end position="69"/>
    </location>
</feature>
<keyword evidence="6 7" id="KW-0472">Membrane</keyword>
<feature type="transmembrane region" description="Helical" evidence="7">
    <location>
        <begin position="288"/>
        <end position="305"/>
    </location>
</feature>
<feature type="transmembrane region" description="Helical" evidence="7">
    <location>
        <begin position="15"/>
        <end position="36"/>
    </location>
</feature>
<dbReference type="CDD" id="cd17329">
    <property type="entry name" value="MFS_MdtH_MDR_like"/>
    <property type="match status" value="1"/>
</dbReference>
<sequence length="414" mass="46419">MNWIQNIYRRYDAAIWIRAFGTALTMMSSFMIRPFLALYLYDKLEGDLLITTLIVALQPGSSIIASLYAGGLSDRFGRKPLMLASLLISVFSLVGFALVESLLLFAVLSIINGIGNSLYGPAANAQIADMVPEEKRAEVFALMHTFLNVGVAIGPALGVMMYNMNPSYVFLFSAALAMIFALLILTKIPETLPEEVREKMRNKSGTAKQPRPKLRFREHKMLWWLTLGILPFTFMYSQAEIILPQHLKTNFTNYIETFALLMTFNGILVMCFQILTARFAEKYPMQRVMLYGLMLCSVTALGYGWAGTLALLLLSEMIFTFGEMLFMPQAQKAISTLAPVEFRARYFSIYGLNWSLTRTFGPFLGAIGFGHLGGSYWFTVIAVLLMASAVFMHRLISRSVLAPQQKPDALKLNI</sequence>
<dbReference type="InterPro" id="IPR050171">
    <property type="entry name" value="MFS_Transporters"/>
</dbReference>
<comment type="subcellular location">
    <subcellularLocation>
        <location evidence="1">Cell membrane</location>
        <topology evidence="1">Multi-pass membrane protein</topology>
    </subcellularLocation>
</comment>
<evidence type="ECO:0000256" key="2">
    <source>
        <dbReference type="ARBA" id="ARBA00022448"/>
    </source>
</evidence>
<keyword evidence="3" id="KW-1003">Cell membrane</keyword>
<keyword evidence="2" id="KW-0813">Transport</keyword>
<dbReference type="RefSeq" id="WP_087459059.1">
    <property type="nucleotide sequence ID" value="NZ_CP021434.1"/>
</dbReference>
<dbReference type="KEGG" id="tum:CBW65_23900"/>
<dbReference type="AlphaFoldDB" id="A0A1Y0ITG0"/>
<evidence type="ECO:0000259" key="8">
    <source>
        <dbReference type="PROSITE" id="PS50850"/>
    </source>
</evidence>
<feature type="transmembrane region" description="Helical" evidence="7">
    <location>
        <begin position="258"/>
        <end position="276"/>
    </location>
</feature>
<keyword evidence="5 7" id="KW-1133">Transmembrane helix</keyword>
<dbReference type="GO" id="GO:0005886">
    <property type="term" value="C:plasma membrane"/>
    <property type="evidence" value="ECO:0007669"/>
    <property type="project" value="UniProtKB-SubCell"/>
</dbReference>
<dbReference type="InterPro" id="IPR005829">
    <property type="entry name" value="Sugar_transporter_CS"/>
</dbReference>
<evidence type="ECO:0000313" key="9">
    <source>
        <dbReference type="EMBL" id="ARU63727.1"/>
    </source>
</evidence>
<dbReference type="PANTHER" id="PTHR23517:SF2">
    <property type="entry name" value="MULTIDRUG RESISTANCE PROTEIN MDTH"/>
    <property type="match status" value="1"/>
</dbReference>
<evidence type="ECO:0000313" key="10">
    <source>
        <dbReference type="Proteomes" id="UP000195437"/>
    </source>
</evidence>
<feature type="transmembrane region" description="Helical" evidence="7">
    <location>
        <begin position="221"/>
        <end position="238"/>
    </location>
</feature>
<evidence type="ECO:0000256" key="6">
    <source>
        <dbReference type="ARBA" id="ARBA00023136"/>
    </source>
</evidence>
<evidence type="ECO:0000256" key="7">
    <source>
        <dbReference type="SAM" id="Phobius"/>
    </source>
</evidence>
<dbReference type="InterPro" id="IPR011701">
    <property type="entry name" value="MFS"/>
</dbReference>
<dbReference type="PANTHER" id="PTHR23517">
    <property type="entry name" value="RESISTANCE PROTEIN MDTM, PUTATIVE-RELATED-RELATED"/>
    <property type="match status" value="1"/>
</dbReference>
<keyword evidence="4 7" id="KW-0812">Transmembrane</keyword>
<dbReference type="EMBL" id="CP021434">
    <property type="protein sequence ID" value="ARU63727.1"/>
    <property type="molecule type" value="Genomic_DNA"/>
</dbReference>